<proteinExistence type="predicted"/>
<dbReference type="AlphaFoldDB" id="S0G189"/>
<accession>S0G189</accession>
<dbReference type="EMBL" id="APJX01000005">
    <property type="protein sequence ID" value="EMS79189.1"/>
    <property type="molecule type" value="Genomic_DNA"/>
</dbReference>
<sequence>MVKILLQLAEHRARQTAVFLCLILFFSGSADMIQPVYGGSIGPNTIPSGNKPSRLVAVVETRHSYMAVTKQLGEFIMSETTGTDFGVSVASHCRTCPLINTLPMKESELCFVLSLKMCQTAHGLTDEMAESLSRLYFESRSALMTEGV</sequence>
<dbReference type="Proteomes" id="UP000014216">
    <property type="component" value="Unassembled WGS sequence"/>
</dbReference>
<comment type="caution">
    <text evidence="1">The sequence shown here is derived from an EMBL/GenBank/DDBJ whole genome shotgun (WGS) entry which is preliminary data.</text>
</comment>
<keyword evidence="2" id="KW-1185">Reference proteome</keyword>
<organism evidence="1 2">
    <name type="scientific">Desulfotignum phosphitoxidans DSM 13687</name>
    <dbReference type="NCBI Taxonomy" id="1286635"/>
    <lineage>
        <taxon>Bacteria</taxon>
        <taxon>Pseudomonadati</taxon>
        <taxon>Thermodesulfobacteriota</taxon>
        <taxon>Desulfobacteria</taxon>
        <taxon>Desulfobacterales</taxon>
        <taxon>Desulfobacteraceae</taxon>
        <taxon>Desulfotignum</taxon>
    </lineage>
</organism>
<gene>
    <name evidence="1" type="ORF">Dpo_5c01120</name>
</gene>
<evidence type="ECO:0000313" key="1">
    <source>
        <dbReference type="EMBL" id="EMS79189.1"/>
    </source>
</evidence>
<evidence type="ECO:0000313" key="2">
    <source>
        <dbReference type="Proteomes" id="UP000014216"/>
    </source>
</evidence>
<reference evidence="1 2" key="1">
    <citation type="journal article" date="2013" name="Genome Announc.">
        <title>Draft Genome Sequence of Desulfotignum phosphitoxidans DSM 13687 Strain FiPS-3.</title>
        <authorList>
            <person name="Poehlein A."/>
            <person name="Daniel R."/>
            <person name="Simeonova D.D."/>
        </authorList>
    </citation>
    <scope>NUCLEOTIDE SEQUENCE [LARGE SCALE GENOMIC DNA]</scope>
    <source>
        <strain evidence="1 2">DSM 13687</strain>
    </source>
</reference>
<protein>
    <submittedName>
        <fullName evidence="1">Uncharacterized protein</fullName>
    </submittedName>
</protein>
<name>S0G189_9BACT</name>